<name>A0ACB7SQB4_HYAAI</name>
<organism evidence="1 2">
    <name type="scientific">Hyalomma asiaticum</name>
    <name type="common">Tick</name>
    <dbReference type="NCBI Taxonomy" id="266040"/>
    <lineage>
        <taxon>Eukaryota</taxon>
        <taxon>Metazoa</taxon>
        <taxon>Ecdysozoa</taxon>
        <taxon>Arthropoda</taxon>
        <taxon>Chelicerata</taxon>
        <taxon>Arachnida</taxon>
        <taxon>Acari</taxon>
        <taxon>Parasitiformes</taxon>
        <taxon>Ixodida</taxon>
        <taxon>Ixodoidea</taxon>
        <taxon>Ixodidae</taxon>
        <taxon>Hyalomminae</taxon>
        <taxon>Hyalomma</taxon>
    </lineage>
</organism>
<proteinExistence type="predicted"/>
<comment type="caution">
    <text evidence="1">The sequence shown here is derived from an EMBL/GenBank/DDBJ whole genome shotgun (WGS) entry which is preliminary data.</text>
</comment>
<keyword evidence="2" id="KW-1185">Reference proteome</keyword>
<dbReference type="EMBL" id="CM023483">
    <property type="protein sequence ID" value="KAH6935959.1"/>
    <property type="molecule type" value="Genomic_DNA"/>
</dbReference>
<reference evidence="1" key="1">
    <citation type="submission" date="2020-05" db="EMBL/GenBank/DDBJ databases">
        <title>Large-scale comparative analyses of tick genomes elucidate their genetic diversity and vector capacities.</title>
        <authorList>
            <person name="Jia N."/>
            <person name="Wang J."/>
            <person name="Shi W."/>
            <person name="Du L."/>
            <person name="Sun Y."/>
            <person name="Zhan W."/>
            <person name="Jiang J."/>
            <person name="Wang Q."/>
            <person name="Zhang B."/>
            <person name="Ji P."/>
            <person name="Sakyi L.B."/>
            <person name="Cui X."/>
            <person name="Yuan T."/>
            <person name="Jiang B."/>
            <person name="Yang W."/>
            <person name="Lam T.T.-Y."/>
            <person name="Chang Q."/>
            <person name="Ding S."/>
            <person name="Wang X."/>
            <person name="Zhu J."/>
            <person name="Ruan X."/>
            <person name="Zhao L."/>
            <person name="Wei J."/>
            <person name="Que T."/>
            <person name="Du C."/>
            <person name="Cheng J."/>
            <person name="Dai P."/>
            <person name="Han X."/>
            <person name="Huang E."/>
            <person name="Gao Y."/>
            <person name="Liu J."/>
            <person name="Shao H."/>
            <person name="Ye R."/>
            <person name="Li L."/>
            <person name="Wei W."/>
            <person name="Wang X."/>
            <person name="Wang C."/>
            <person name="Yang T."/>
            <person name="Huo Q."/>
            <person name="Li W."/>
            <person name="Guo W."/>
            <person name="Chen H."/>
            <person name="Zhou L."/>
            <person name="Ni X."/>
            <person name="Tian J."/>
            <person name="Zhou Y."/>
            <person name="Sheng Y."/>
            <person name="Liu T."/>
            <person name="Pan Y."/>
            <person name="Xia L."/>
            <person name="Li J."/>
            <person name="Zhao F."/>
            <person name="Cao W."/>
        </authorList>
    </citation>
    <scope>NUCLEOTIDE SEQUENCE</scope>
    <source>
        <strain evidence="1">Hyas-2018</strain>
    </source>
</reference>
<evidence type="ECO:0000313" key="2">
    <source>
        <dbReference type="Proteomes" id="UP000821845"/>
    </source>
</evidence>
<evidence type="ECO:0000313" key="1">
    <source>
        <dbReference type="EMBL" id="KAH6935959.1"/>
    </source>
</evidence>
<sequence length="108" mass="12293">MEVNDAELWMRSAGDRRISGVMLWQSSYAYLIFHAKQWPCVGFWDWILALLKFQVYGRNIMVIHAVHATSMPLEKPEGPDDGGNSVCVFAQLLHIALVPMRLGELSFN</sequence>
<protein>
    <submittedName>
        <fullName evidence="1">Uncharacterized protein</fullName>
    </submittedName>
</protein>
<dbReference type="Proteomes" id="UP000821845">
    <property type="component" value="Chromosome 3"/>
</dbReference>
<gene>
    <name evidence="1" type="ORF">HPB50_011693</name>
</gene>
<accession>A0ACB7SQB4</accession>